<dbReference type="GO" id="GO:0005739">
    <property type="term" value="C:mitochondrion"/>
    <property type="evidence" value="ECO:0007669"/>
    <property type="project" value="TreeGrafter"/>
</dbReference>
<keyword evidence="4" id="KW-0275">Fatty acid biosynthesis</keyword>
<keyword evidence="4" id="KW-0276">Fatty acid metabolism</keyword>
<dbReference type="AlphaFoldDB" id="A0A0R3PJ50"/>
<evidence type="ECO:0000313" key="7">
    <source>
        <dbReference type="EMBL" id="VDM56037.1"/>
    </source>
</evidence>
<dbReference type="InterPro" id="IPR003231">
    <property type="entry name" value="ACP"/>
</dbReference>
<dbReference type="EMBL" id="UYYA01003816">
    <property type="protein sequence ID" value="VDM56037.1"/>
    <property type="molecule type" value="Genomic_DNA"/>
</dbReference>
<dbReference type="GO" id="GO:0000036">
    <property type="term" value="F:acyl carrier activity"/>
    <property type="evidence" value="ECO:0007669"/>
    <property type="project" value="TreeGrafter"/>
</dbReference>
<evidence type="ECO:0000256" key="1">
    <source>
        <dbReference type="ARBA" id="ARBA00010930"/>
    </source>
</evidence>
<evidence type="ECO:0000256" key="4">
    <source>
        <dbReference type="RuleBase" id="RU000722"/>
    </source>
</evidence>
<keyword evidence="3" id="KW-0597">Phosphoprotein</keyword>
<gene>
    <name evidence="7" type="ORF">ACOC_LOCUS4452</name>
</gene>
<dbReference type="InterPro" id="IPR036736">
    <property type="entry name" value="ACP-like_sf"/>
</dbReference>
<dbReference type="Pfam" id="PF00550">
    <property type="entry name" value="PP-binding"/>
    <property type="match status" value="1"/>
</dbReference>
<protein>
    <recommendedName>
        <fullName evidence="4">Acyl carrier protein</fullName>
    </recommendedName>
</protein>
<dbReference type="OMA" id="NPMGFQY"/>
<keyword evidence="5" id="KW-0175">Coiled coil</keyword>
<reference evidence="9" key="1">
    <citation type="submission" date="2017-02" db="UniProtKB">
        <authorList>
            <consortium name="WormBaseParasite"/>
        </authorList>
    </citation>
    <scope>IDENTIFICATION</scope>
</reference>
<dbReference type="WBParaSite" id="ACOC_0000445101-mRNA-1">
    <property type="protein sequence ID" value="ACOC_0000445101-mRNA-1"/>
    <property type="gene ID" value="ACOC_0000445101"/>
</dbReference>
<organism evidence="9">
    <name type="scientific">Angiostrongylus costaricensis</name>
    <name type="common">Nematode worm</name>
    <dbReference type="NCBI Taxonomy" id="334426"/>
    <lineage>
        <taxon>Eukaryota</taxon>
        <taxon>Metazoa</taxon>
        <taxon>Ecdysozoa</taxon>
        <taxon>Nematoda</taxon>
        <taxon>Chromadorea</taxon>
        <taxon>Rhabditida</taxon>
        <taxon>Rhabditina</taxon>
        <taxon>Rhabditomorpha</taxon>
        <taxon>Strongyloidea</taxon>
        <taxon>Metastrongylidae</taxon>
        <taxon>Angiostrongylus</taxon>
    </lineage>
</organism>
<evidence type="ECO:0000256" key="2">
    <source>
        <dbReference type="ARBA" id="ARBA00022450"/>
    </source>
</evidence>
<comment type="similarity">
    <text evidence="1">Belongs to the acyl carrier protein (ACP) family.</text>
</comment>
<reference evidence="7 8" key="2">
    <citation type="submission" date="2018-11" db="EMBL/GenBank/DDBJ databases">
        <authorList>
            <consortium name="Pathogen Informatics"/>
        </authorList>
    </citation>
    <scope>NUCLEOTIDE SEQUENCE [LARGE SCALE GENOMIC DNA]</scope>
    <source>
        <strain evidence="7 8">Costa Rica</strain>
    </source>
</reference>
<evidence type="ECO:0000313" key="9">
    <source>
        <dbReference type="WBParaSite" id="ACOC_0000445101-mRNA-1"/>
    </source>
</evidence>
<dbReference type="GO" id="GO:0000035">
    <property type="term" value="F:acyl binding"/>
    <property type="evidence" value="ECO:0007669"/>
    <property type="project" value="TreeGrafter"/>
</dbReference>
<proteinExistence type="inferred from homology"/>
<dbReference type="InterPro" id="IPR009081">
    <property type="entry name" value="PP-bd_ACP"/>
</dbReference>
<keyword evidence="2 4" id="KW-0596">Phosphopantetheine</keyword>
<comment type="function">
    <text evidence="4">Carrier of the growing fatty acid chain in fatty acid biosynthesis.</text>
</comment>
<dbReference type="STRING" id="334426.A0A0R3PJ50"/>
<evidence type="ECO:0000259" key="6">
    <source>
        <dbReference type="PROSITE" id="PS50075"/>
    </source>
</evidence>
<keyword evidence="4" id="KW-0443">Lipid metabolism</keyword>
<evidence type="ECO:0000256" key="5">
    <source>
        <dbReference type="SAM" id="Coils"/>
    </source>
</evidence>
<evidence type="ECO:0000256" key="3">
    <source>
        <dbReference type="ARBA" id="ARBA00022553"/>
    </source>
</evidence>
<feature type="coiled-coil region" evidence="5">
    <location>
        <begin position="14"/>
        <end position="41"/>
    </location>
</feature>
<sequence length="129" mass="15784">MRENVTYRTKLQFDRQYEKEFEESRVALERLRQERDVLLANRRLILKGVESRLLKVIRTWDRFPADKESLLKIEADLQKDLGFDSLDQAEIMMEIEDEFRFEIPIEDSEKWKNGRDVFKYICEREDVYE</sequence>
<keyword evidence="4" id="KW-0444">Lipid biosynthesis</keyword>
<name>A0A0R3PJ50_ANGCS</name>
<dbReference type="SUPFAM" id="SSF47336">
    <property type="entry name" value="ACP-like"/>
    <property type="match status" value="1"/>
</dbReference>
<evidence type="ECO:0000313" key="8">
    <source>
        <dbReference type="Proteomes" id="UP000267027"/>
    </source>
</evidence>
<feature type="domain" description="Carrier" evidence="6">
    <location>
        <begin position="47"/>
        <end position="125"/>
    </location>
</feature>
<dbReference type="OrthoDB" id="448946at2759"/>
<dbReference type="PANTHER" id="PTHR20863">
    <property type="entry name" value="ACYL CARRIER PROTEIN"/>
    <property type="match status" value="1"/>
</dbReference>
<keyword evidence="8" id="KW-1185">Reference proteome</keyword>
<dbReference type="PANTHER" id="PTHR20863:SF27">
    <property type="entry name" value="ACYL CARRIER PROTEIN"/>
    <property type="match status" value="1"/>
</dbReference>
<accession>A0A0R3PJ50</accession>
<dbReference type="Proteomes" id="UP000267027">
    <property type="component" value="Unassembled WGS sequence"/>
</dbReference>
<dbReference type="PROSITE" id="PS50075">
    <property type="entry name" value="CARRIER"/>
    <property type="match status" value="1"/>
</dbReference>
<dbReference type="Gene3D" id="1.10.1200.10">
    <property type="entry name" value="ACP-like"/>
    <property type="match status" value="1"/>
</dbReference>